<dbReference type="Pfam" id="PF00432">
    <property type="entry name" value="Prenyltrans"/>
    <property type="match status" value="2"/>
</dbReference>
<keyword evidence="12" id="KW-1185">Reference proteome</keyword>
<evidence type="ECO:0000256" key="4">
    <source>
        <dbReference type="ARBA" id="ARBA00022679"/>
    </source>
</evidence>
<protein>
    <recommendedName>
        <fullName evidence="8">Geranylgeranyl transferase type II subunit beta</fullName>
    </recommendedName>
    <alternativeName>
        <fullName evidence="9">Type II protein geranyl-geranyltransferase subunit beta</fullName>
    </alternativeName>
</protein>
<comment type="similarity">
    <text evidence="2">Belongs to the protein prenyltransferase subunit beta family.</text>
</comment>
<dbReference type="PANTHER" id="PTHR11774:SF11">
    <property type="entry name" value="GERANYLGERANYL TRANSFERASE TYPE-2 SUBUNIT BETA"/>
    <property type="match status" value="1"/>
</dbReference>
<dbReference type="PANTHER" id="PTHR11774">
    <property type="entry name" value="GERANYLGERANYL TRANSFERASE TYPE BETA SUBUNIT"/>
    <property type="match status" value="1"/>
</dbReference>
<evidence type="ECO:0000313" key="12">
    <source>
        <dbReference type="Proteomes" id="UP000036520"/>
    </source>
</evidence>
<keyword evidence="3" id="KW-0637">Prenyltransferase</keyword>
<evidence type="ECO:0000256" key="3">
    <source>
        <dbReference type="ARBA" id="ARBA00022602"/>
    </source>
</evidence>
<sequence length="353" mass="39939">MNFSRRKVLQLIPVVTGGVAMGDFDFLMIDNQKKVLEGVRTFFQKVANKDGTFRPGIAKDYAGNSDTKFSGIAAPTYAVIIHKTFGWELPYEQATIDFFLSCQKEDGAFYAPTGEGDMETPLAKLYNTVQSVAALKILGREPKYDPSPVINYFFEGNRFQDLPLYTTSFFALFYSAWKTKMPSNIDEKMRGYLKDNQAADGYIGDHVASTFHAAHYYRLIGEETPLAKEMVNRVLKDQKEDGSWSLHQPDWDVHAVFDALFVLKQVGGFANRKKEIKQAYRKANDWILTCQKEDGGFSHFPGNEPSDVDAVYFHVAALVESGYLKPVRGIENEEIYGWGHLMDPDKTYNCLAE</sequence>
<dbReference type="AlphaFoldDB" id="A0A0H4PQP3"/>
<evidence type="ECO:0000256" key="8">
    <source>
        <dbReference type="ARBA" id="ARBA00030816"/>
    </source>
</evidence>
<evidence type="ECO:0000256" key="2">
    <source>
        <dbReference type="ARBA" id="ARBA00010497"/>
    </source>
</evidence>
<gene>
    <name evidence="11" type="ORF">CA2015_1148</name>
</gene>
<dbReference type="InterPro" id="IPR001330">
    <property type="entry name" value="Prenyltrans"/>
</dbReference>
<evidence type="ECO:0000256" key="5">
    <source>
        <dbReference type="ARBA" id="ARBA00022723"/>
    </source>
</evidence>
<keyword evidence="4" id="KW-0808">Transferase</keyword>
<evidence type="ECO:0000256" key="1">
    <source>
        <dbReference type="ARBA" id="ARBA00001947"/>
    </source>
</evidence>
<organism evidence="11 12">
    <name type="scientific">Cyclobacterium amurskyense</name>
    <dbReference type="NCBI Taxonomy" id="320787"/>
    <lineage>
        <taxon>Bacteria</taxon>
        <taxon>Pseudomonadati</taxon>
        <taxon>Bacteroidota</taxon>
        <taxon>Cytophagia</taxon>
        <taxon>Cytophagales</taxon>
        <taxon>Cyclobacteriaceae</taxon>
        <taxon>Cyclobacterium</taxon>
    </lineage>
</organism>
<dbReference type="OrthoDB" id="9758578at2"/>
<name>A0A0H4PQP3_9BACT</name>
<accession>A0A0H4PQP3</accession>
<evidence type="ECO:0000256" key="7">
    <source>
        <dbReference type="ARBA" id="ARBA00022833"/>
    </source>
</evidence>
<dbReference type="SUPFAM" id="SSF48239">
    <property type="entry name" value="Terpenoid cyclases/Protein prenyltransferases"/>
    <property type="match status" value="1"/>
</dbReference>
<keyword evidence="7" id="KW-0862">Zinc</keyword>
<dbReference type="Gene3D" id="1.50.10.20">
    <property type="match status" value="2"/>
</dbReference>
<dbReference type="EMBL" id="CP012040">
    <property type="protein sequence ID" value="AKP50597.1"/>
    <property type="molecule type" value="Genomic_DNA"/>
</dbReference>
<comment type="cofactor">
    <cofactor evidence="1">
        <name>Zn(2+)</name>
        <dbReference type="ChEBI" id="CHEBI:29105"/>
    </cofactor>
</comment>
<keyword evidence="5" id="KW-0479">Metal-binding</keyword>
<evidence type="ECO:0000256" key="6">
    <source>
        <dbReference type="ARBA" id="ARBA00022737"/>
    </source>
</evidence>
<feature type="domain" description="Prenyltransferase alpha-alpha toroid" evidence="10">
    <location>
        <begin position="37"/>
        <end position="113"/>
    </location>
</feature>
<dbReference type="KEGG" id="camu:CA2015_1148"/>
<keyword evidence="6" id="KW-0677">Repeat</keyword>
<dbReference type="GO" id="GO:0008318">
    <property type="term" value="F:protein prenyltransferase activity"/>
    <property type="evidence" value="ECO:0007669"/>
    <property type="project" value="InterPro"/>
</dbReference>
<dbReference type="CDD" id="cd00688">
    <property type="entry name" value="ISOPREN_C2_like"/>
    <property type="match status" value="1"/>
</dbReference>
<dbReference type="InterPro" id="IPR045089">
    <property type="entry name" value="PGGT1B-like"/>
</dbReference>
<dbReference type="InterPro" id="IPR008930">
    <property type="entry name" value="Terpenoid_cyclase/PrenylTrfase"/>
</dbReference>
<dbReference type="RefSeq" id="WP_048641027.1">
    <property type="nucleotide sequence ID" value="NZ_CP012040.1"/>
</dbReference>
<dbReference type="GO" id="GO:0046872">
    <property type="term" value="F:metal ion binding"/>
    <property type="evidence" value="ECO:0007669"/>
    <property type="project" value="UniProtKB-KW"/>
</dbReference>
<evidence type="ECO:0000259" key="10">
    <source>
        <dbReference type="Pfam" id="PF00432"/>
    </source>
</evidence>
<feature type="domain" description="Prenyltransferase alpha-alpha toroid" evidence="10">
    <location>
        <begin position="204"/>
        <end position="319"/>
    </location>
</feature>
<evidence type="ECO:0000256" key="9">
    <source>
        <dbReference type="ARBA" id="ARBA00032766"/>
    </source>
</evidence>
<dbReference type="Proteomes" id="UP000036520">
    <property type="component" value="Chromosome"/>
</dbReference>
<evidence type="ECO:0000313" key="11">
    <source>
        <dbReference type="EMBL" id="AKP50597.1"/>
    </source>
</evidence>
<reference evidence="11 12" key="1">
    <citation type="submission" date="2015-07" db="EMBL/GenBank/DDBJ databases">
        <authorList>
            <person name="Kim K.M."/>
        </authorList>
    </citation>
    <scope>NUCLEOTIDE SEQUENCE [LARGE SCALE GENOMIC DNA]</scope>
    <source>
        <strain evidence="11 12">KCTC 12363</strain>
    </source>
</reference>
<proteinExistence type="inferred from homology"/>